<sequence>MYEKQIITSFENRNDFFQLLPKNPGLIIIKFGATWCKPCKTIQPYLESFFATSPNEVICCDIDVDESFDLYSFMKARKMTNGIPVIMCYLKGNTNIAPNFSITGSDLTQLDNFFKRCGLELEEMKKKGVV</sequence>
<protein>
    <recommendedName>
        <fullName evidence="1">Thioredoxin domain-containing protein</fullName>
    </recommendedName>
</protein>
<evidence type="ECO:0000313" key="2">
    <source>
        <dbReference type="EMBL" id="QHT75865.1"/>
    </source>
</evidence>
<dbReference type="EMBL" id="MN739883">
    <property type="protein sequence ID" value="QHT75865.1"/>
    <property type="molecule type" value="Genomic_DNA"/>
</dbReference>
<name>A0A6C0H6S7_9ZZZZ</name>
<dbReference type="InterPro" id="IPR013766">
    <property type="entry name" value="Thioredoxin_domain"/>
</dbReference>
<dbReference type="SUPFAM" id="SSF52833">
    <property type="entry name" value="Thioredoxin-like"/>
    <property type="match status" value="1"/>
</dbReference>
<accession>A0A6C0H6S7</accession>
<dbReference type="Pfam" id="PF00085">
    <property type="entry name" value="Thioredoxin"/>
    <property type="match status" value="1"/>
</dbReference>
<dbReference type="Gene3D" id="3.40.30.10">
    <property type="entry name" value="Glutaredoxin"/>
    <property type="match status" value="1"/>
</dbReference>
<evidence type="ECO:0000259" key="1">
    <source>
        <dbReference type="Pfam" id="PF00085"/>
    </source>
</evidence>
<dbReference type="CDD" id="cd02947">
    <property type="entry name" value="TRX_family"/>
    <property type="match status" value="1"/>
</dbReference>
<dbReference type="AlphaFoldDB" id="A0A6C0H6S7"/>
<proteinExistence type="predicted"/>
<dbReference type="InterPro" id="IPR036249">
    <property type="entry name" value="Thioredoxin-like_sf"/>
</dbReference>
<feature type="domain" description="Thioredoxin" evidence="1">
    <location>
        <begin position="12"/>
        <end position="94"/>
    </location>
</feature>
<organism evidence="2">
    <name type="scientific">viral metagenome</name>
    <dbReference type="NCBI Taxonomy" id="1070528"/>
    <lineage>
        <taxon>unclassified sequences</taxon>
        <taxon>metagenomes</taxon>
        <taxon>organismal metagenomes</taxon>
    </lineage>
</organism>
<reference evidence="2" key="1">
    <citation type="journal article" date="2020" name="Nature">
        <title>Giant virus diversity and host interactions through global metagenomics.</title>
        <authorList>
            <person name="Schulz F."/>
            <person name="Roux S."/>
            <person name="Paez-Espino D."/>
            <person name="Jungbluth S."/>
            <person name="Walsh D.A."/>
            <person name="Denef V.J."/>
            <person name="McMahon K.D."/>
            <person name="Konstantinidis K.T."/>
            <person name="Eloe-Fadrosh E.A."/>
            <person name="Kyrpides N.C."/>
            <person name="Woyke T."/>
        </authorList>
    </citation>
    <scope>NUCLEOTIDE SEQUENCE</scope>
    <source>
        <strain evidence="2">GVMAG-M-3300023179-71</strain>
    </source>
</reference>